<dbReference type="EMBL" id="UZAL01042186">
    <property type="protein sequence ID" value="VDP79650.1"/>
    <property type="molecule type" value="Genomic_DNA"/>
</dbReference>
<dbReference type="AlphaFoldDB" id="A0A183PYD6"/>
<name>A0A183PYD6_9TREM</name>
<evidence type="ECO:0000313" key="1">
    <source>
        <dbReference type="EMBL" id="VDP79650.1"/>
    </source>
</evidence>
<reference evidence="1 2" key="1">
    <citation type="submission" date="2018-11" db="EMBL/GenBank/DDBJ databases">
        <authorList>
            <consortium name="Pathogen Informatics"/>
        </authorList>
    </citation>
    <scope>NUCLEOTIDE SEQUENCE [LARGE SCALE GENOMIC DNA]</scope>
    <source>
        <strain>Denwood</strain>
        <strain evidence="2">Zambia</strain>
    </source>
</reference>
<dbReference type="STRING" id="31246.A0A183PYD6"/>
<organism evidence="1 2">
    <name type="scientific">Schistosoma mattheei</name>
    <dbReference type="NCBI Taxonomy" id="31246"/>
    <lineage>
        <taxon>Eukaryota</taxon>
        <taxon>Metazoa</taxon>
        <taxon>Spiralia</taxon>
        <taxon>Lophotrochozoa</taxon>
        <taxon>Platyhelminthes</taxon>
        <taxon>Trematoda</taxon>
        <taxon>Digenea</taxon>
        <taxon>Strigeidida</taxon>
        <taxon>Schistosomatoidea</taxon>
        <taxon>Schistosomatidae</taxon>
        <taxon>Schistosoma</taxon>
    </lineage>
</organism>
<protein>
    <submittedName>
        <fullName evidence="1">Uncharacterized protein</fullName>
    </submittedName>
</protein>
<dbReference type="InterPro" id="IPR011989">
    <property type="entry name" value="ARM-like"/>
</dbReference>
<dbReference type="GO" id="GO:0005737">
    <property type="term" value="C:cytoplasm"/>
    <property type="evidence" value="ECO:0007669"/>
    <property type="project" value="TreeGrafter"/>
</dbReference>
<proteinExistence type="predicted"/>
<gene>
    <name evidence="1" type="ORF">SMTD_LOCUS19372</name>
</gene>
<dbReference type="PANTHER" id="PTHR12363">
    <property type="entry name" value="TRANSPORTIN 3 AND IMPORTIN 13"/>
    <property type="match status" value="1"/>
</dbReference>
<dbReference type="PANTHER" id="PTHR12363:SF42">
    <property type="entry name" value="TRANSPORTIN-3"/>
    <property type="match status" value="1"/>
</dbReference>
<dbReference type="Proteomes" id="UP000269396">
    <property type="component" value="Unassembled WGS sequence"/>
</dbReference>
<dbReference type="GO" id="GO:0006606">
    <property type="term" value="P:protein import into nucleus"/>
    <property type="evidence" value="ECO:0007669"/>
    <property type="project" value="TreeGrafter"/>
</dbReference>
<sequence>MVEGSSLSVESVLSAIDALYMNPDTSIKEQASKWLCEFQKSMNSSTLRLGMNRRHALMSQFEGSKQFVLQFLLIKNSRHALQKRKMHHTNELFCCTMSQLIWISGASPSEHATPLVLDCLWPFQPHLRQLAIHVYWGWWSHRAKSEQMVILAKVYNCLASWWDNTGVMVEHDVPIDPLLNTAFAILRNPSTTPESTFDAASQWVLALLYQCKQLSNSNSELLRWLQENIYSLVSVVQECSNSVASALGSIQQQEQLELYKDRCTCLAHIFSSLARTLRPPLVDQPTSPGSGGLGDLRTMECILVVLEIPPPLGSRELASITFHALHSLADDAIRHRSMSAAVSVNQGPLESSVNNSNTSTGVARPIAALIPYFTRVVVALTSYCPSNTSDLESTDELRDFREDVHDLMQDILGLVGAEAIFVEVIIYTQYYIIGVIS</sequence>
<evidence type="ECO:0000313" key="2">
    <source>
        <dbReference type="Proteomes" id="UP000269396"/>
    </source>
</evidence>
<keyword evidence="2" id="KW-1185">Reference proteome</keyword>
<dbReference type="InterPro" id="IPR051345">
    <property type="entry name" value="Importin_beta-like_NTR"/>
</dbReference>
<dbReference type="Gene3D" id="1.25.10.10">
    <property type="entry name" value="Leucine-rich Repeat Variant"/>
    <property type="match status" value="2"/>
</dbReference>
<accession>A0A183PYD6</accession>